<dbReference type="RefSeq" id="XP_014473203.1">
    <property type="nucleotide sequence ID" value="XM_014617717.1"/>
</dbReference>
<feature type="compositionally biased region" description="Basic and acidic residues" evidence="1">
    <location>
        <begin position="105"/>
        <end position="123"/>
    </location>
</feature>
<evidence type="ECO:0000313" key="2">
    <source>
        <dbReference type="Proteomes" id="UP000515204"/>
    </source>
</evidence>
<dbReference type="GeneID" id="106743652"/>
<evidence type="ECO:0000313" key="4">
    <source>
        <dbReference type="RefSeq" id="XP_014473203.1"/>
    </source>
</evidence>
<dbReference type="KEGG" id="dqu:106743652"/>
<dbReference type="Proteomes" id="UP000515204">
    <property type="component" value="Unplaced"/>
</dbReference>
<evidence type="ECO:0000256" key="1">
    <source>
        <dbReference type="SAM" id="MobiDB-lite"/>
    </source>
</evidence>
<accession>A0A6P3X4I1</accession>
<keyword evidence="2" id="KW-1185">Reference proteome</keyword>
<organism evidence="2 4">
    <name type="scientific">Dinoponera quadriceps</name>
    <name type="common">South American ant</name>
    <dbReference type="NCBI Taxonomy" id="609295"/>
    <lineage>
        <taxon>Eukaryota</taxon>
        <taxon>Metazoa</taxon>
        <taxon>Ecdysozoa</taxon>
        <taxon>Arthropoda</taxon>
        <taxon>Hexapoda</taxon>
        <taxon>Insecta</taxon>
        <taxon>Pterygota</taxon>
        <taxon>Neoptera</taxon>
        <taxon>Endopterygota</taxon>
        <taxon>Hymenoptera</taxon>
        <taxon>Apocrita</taxon>
        <taxon>Aculeata</taxon>
        <taxon>Formicoidea</taxon>
        <taxon>Formicidae</taxon>
        <taxon>Ponerinae</taxon>
        <taxon>Ponerini</taxon>
        <taxon>Dinoponera</taxon>
    </lineage>
</organism>
<protein>
    <submittedName>
        <fullName evidence="3 4">Uncharacterized protein LOC106743652</fullName>
    </submittedName>
</protein>
<reference evidence="3 4" key="1">
    <citation type="submission" date="2025-04" db="UniProtKB">
        <authorList>
            <consortium name="RefSeq"/>
        </authorList>
    </citation>
    <scope>IDENTIFICATION</scope>
</reference>
<sequence length="255" mass="29558">MQEPGYSPVKIESELDIKTESEELEDVQETNEKLKGTVTNALNYCQRLLRSANLLTDTPPNEISSASVAMGEKIFKEIKVILEDIPQDIHRTLLTDEGSFSFEGSDNKVADEEREEEPDRKSPDFVAEQLDTTIDYIPLSYKEKVVALAEAHPKWSLKTLKKRGCSRLRDKKELARWKNDIKRGGTVVDKWKHIETETYERFKEAKEHLEQVSTRTLQQWAMAAAFPFLCKDFTFSASKTWITRFKQKYCIREED</sequence>
<gene>
    <name evidence="3 4" type="primary">LOC106743652</name>
</gene>
<dbReference type="RefSeq" id="XP_014473194.1">
    <property type="nucleotide sequence ID" value="XM_014617708.1"/>
</dbReference>
<dbReference type="AlphaFoldDB" id="A0A6P3X4I1"/>
<name>A0A6P3X4I1_DINQU</name>
<dbReference type="OrthoDB" id="7553900at2759"/>
<evidence type="ECO:0000313" key="3">
    <source>
        <dbReference type="RefSeq" id="XP_014473194.1"/>
    </source>
</evidence>
<proteinExistence type="predicted"/>
<feature type="region of interest" description="Disordered" evidence="1">
    <location>
        <begin position="103"/>
        <end position="123"/>
    </location>
</feature>